<dbReference type="Gene3D" id="3.40.30.10">
    <property type="entry name" value="Glutaredoxin"/>
    <property type="match status" value="1"/>
</dbReference>
<evidence type="ECO:0000256" key="7">
    <source>
        <dbReference type="ARBA" id="ARBA00023284"/>
    </source>
</evidence>
<dbReference type="InterPro" id="IPR000866">
    <property type="entry name" value="AhpC/TSA"/>
</dbReference>
<dbReference type="InterPro" id="IPR036249">
    <property type="entry name" value="Thioredoxin-like_sf"/>
</dbReference>
<dbReference type="Proteomes" id="UP000829542">
    <property type="component" value="Chromosome"/>
</dbReference>
<sequence length="213" mass="23762">MKLEQKLQAIQKDLATQVPAEILAAFGESLQSLMASNIADKALKVGDMAPNFEIELDGKMTDLASLLENGTVVLNFFRGNWCPFCMAELEAYQTLFSESAKEMNASQFLFISPQKKRFNDQLKEAQGLNHQFVTDADNEKAQKFGLVFQLESSIQEIYKAIGADLNEFNGDDSFKLPIPATYIIEPTGKISYAFVDANYMMRAEPKIVLPIIA</sequence>
<dbReference type="CDD" id="cd02970">
    <property type="entry name" value="PRX_like2"/>
    <property type="match status" value="1"/>
</dbReference>
<dbReference type="PANTHER" id="PTHR42801">
    <property type="entry name" value="THIOREDOXIN-DEPENDENT PEROXIDE REDUCTASE"/>
    <property type="match status" value="1"/>
</dbReference>
<evidence type="ECO:0000313" key="13">
    <source>
        <dbReference type="EMBL" id="UNM97347.1"/>
    </source>
</evidence>
<evidence type="ECO:0000256" key="4">
    <source>
        <dbReference type="ARBA" id="ARBA00022862"/>
    </source>
</evidence>
<evidence type="ECO:0000259" key="12">
    <source>
        <dbReference type="PROSITE" id="PS51352"/>
    </source>
</evidence>
<evidence type="ECO:0000256" key="1">
    <source>
        <dbReference type="ARBA" id="ARBA00003330"/>
    </source>
</evidence>
<feature type="domain" description="Thioredoxin" evidence="12">
    <location>
        <begin position="43"/>
        <end position="213"/>
    </location>
</feature>
<evidence type="ECO:0000313" key="14">
    <source>
        <dbReference type="Proteomes" id="UP000829542"/>
    </source>
</evidence>
<dbReference type="SUPFAM" id="SSF52833">
    <property type="entry name" value="Thioredoxin-like"/>
    <property type="match status" value="1"/>
</dbReference>
<protein>
    <recommendedName>
        <fullName evidence="2">thioredoxin-dependent peroxiredoxin</fullName>
        <ecNumber evidence="2">1.11.1.24</ecNumber>
    </recommendedName>
    <alternativeName>
        <fullName evidence="8">Thioredoxin peroxidase</fullName>
    </alternativeName>
    <alternativeName>
        <fullName evidence="10">Thioredoxin-dependent peroxiredoxin Bcp</fullName>
    </alternativeName>
</protein>
<name>A0ABY3X389_9GAMM</name>
<dbReference type="Pfam" id="PF00578">
    <property type="entry name" value="AhpC-TSA"/>
    <property type="match status" value="1"/>
</dbReference>
<keyword evidence="6" id="KW-1015">Disulfide bond</keyword>
<dbReference type="EC" id="1.11.1.24" evidence="2"/>
<dbReference type="RefSeq" id="WP_242152687.1">
    <property type="nucleotide sequence ID" value="NZ_CP093379.1"/>
</dbReference>
<evidence type="ECO:0000256" key="9">
    <source>
        <dbReference type="ARBA" id="ARBA00038489"/>
    </source>
</evidence>
<organism evidence="13 14">
    <name type="scientific">Ignatzschineria rhizosphaerae</name>
    <dbReference type="NCBI Taxonomy" id="2923279"/>
    <lineage>
        <taxon>Bacteria</taxon>
        <taxon>Pseudomonadati</taxon>
        <taxon>Pseudomonadota</taxon>
        <taxon>Gammaproteobacteria</taxon>
        <taxon>Cardiobacteriales</taxon>
        <taxon>Ignatzschineriaceae</taxon>
        <taxon>Ignatzschineria</taxon>
    </lineage>
</organism>
<evidence type="ECO:0000256" key="10">
    <source>
        <dbReference type="ARBA" id="ARBA00042639"/>
    </source>
</evidence>
<dbReference type="InterPro" id="IPR050924">
    <property type="entry name" value="Peroxiredoxin_BCP/PrxQ"/>
</dbReference>
<accession>A0ABY3X389</accession>
<evidence type="ECO:0000256" key="8">
    <source>
        <dbReference type="ARBA" id="ARBA00032824"/>
    </source>
</evidence>
<evidence type="ECO:0000256" key="3">
    <source>
        <dbReference type="ARBA" id="ARBA00022559"/>
    </source>
</evidence>
<evidence type="ECO:0000256" key="5">
    <source>
        <dbReference type="ARBA" id="ARBA00023002"/>
    </source>
</evidence>
<keyword evidence="7" id="KW-0676">Redox-active center</keyword>
<dbReference type="InterPro" id="IPR013766">
    <property type="entry name" value="Thioredoxin_domain"/>
</dbReference>
<evidence type="ECO:0000256" key="11">
    <source>
        <dbReference type="ARBA" id="ARBA00049091"/>
    </source>
</evidence>
<dbReference type="PROSITE" id="PS51352">
    <property type="entry name" value="THIOREDOXIN_2"/>
    <property type="match status" value="1"/>
</dbReference>
<keyword evidence="3" id="KW-0575">Peroxidase</keyword>
<comment type="catalytic activity">
    <reaction evidence="11">
        <text>a hydroperoxide + [thioredoxin]-dithiol = an alcohol + [thioredoxin]-disulfide + H2O</text>
        <dbReference type="Rhea" id="RHEA:62620"/>
        <dbReference type="Rhea" id="RHEA-COMP:10698"/>
        <dbReference type="Rhea" id="RHEA-COMP:10700"/>
        <dbReference type="ChEBI" id="CHEBI:15377"/>
        <dbReference type="ChEBI" id="CHEBI:29950"/>
        <dbReference type="ChEBI" id="CHEBI:30879"/>
        <dbReference type="ChEBI" id="CHEBI:35924"/>
        <dbReference type="ChEBI" id="CHEBI:50058"/>
        <dbReference type="EC" id="1.11.1.24"/>
    </reaction>
</comment>
<evidence type="ECO:0000256" key="6">
    <source>
        <dbReference type="ARBA" id="ARBA00023157"/>
    </source>
</evidence>
<keyword evidence="4" id="KW-0049">Antioxidant</keyword>
<evidence type="ECO:0000256" key="2">
    <source>
        <dbReference type="ARBA" id="ARBA00013017"/>
    </source>
</evidence>
<proteinExistence type="inferred from homology"/>
<keyword evidence="14" id="KW-1185">Reference proteome</keyword>
<reference evidence="13 14" key="1">
    <citation type="submission" date="2022-03" db="EMBL/GenBank/DDBJ databases">
        <title>Ignatzschineria rhizosphaerae HR5S32.</title>
        <authorList>
            <person name="Sun J.Q."/>
            <person name="Feng J.Y."/>
        </authorList>
    </citation>
    <scope>NUCLEOTIDE SEQUENCE [LARGE SCALE GENOMIC DNA]</scope>
    <source>
        <strain evidence="13 14">HR5S32</strain>
    </source>
</reference>
<dbReference type="EMBL" id="CP093379">
    <property type="protein sequence ID" value="UNM97347.1"/>
    <property type="molecule type" value="Genomic_DNA"/>
</dbReference>
<gene>
    <name evidence="13" type="ORF">MMG00_05740</name>
</gene>
<keyword evidence="5" id="KW-0560">Oxidoreductase</keyword>
<comment type="function">
    <text evidence="1">Thiol-specific peroxidase that catalyzes the reduction of hydrogen peroxide and organic hydroperoxides to water and alcohols, respectively. Plays a role in cell protection against oxidative stress by detoxifying peroxides and as sensor of hydrogen peroxide-mediated signaling events.</text>
</comment>
<dbReference type="PANTHER" id="PTHR42801:SF7">
    <property type="entry name" value="SLL1159 PROTEIN"/>
    <property type="match status" value="1"/>
</dbReference>
<comment type="similarity">
    <text evidence="9">Belongs to the peroxiredoxin family. BCP/PrxQ subfamily.</text>
</comment>